<evidence type="ECO:0000313" key="8">
    <source>
        <dbReference type="EMBL" id="CUH54385.1"/>
    </source>
</evidence>
<gene>
    <name evidence="8" type="primary">rhtC_2</name>
    <name evidence="8" type="ORF">SHM7688_03855</name>
</gene>
<dbReference type="Proteomes" id="UP000054823">
    <property type="component" value="Unassembled WGS sequence"/>
</dbReference>
<dbReference type="OrthoDB" id="9804822at2"/>
<evidence type="ECO:0000256" key="4">
    <source>
        <dbReference type="ARBA" id="ARBA00022989"/>
    </source>
</evidence>
<dbReference type="GO" id="GO:0005886">
    <property type="term" value="C:plasma membrane"/>
    <property type="evidence" value="ECO:0007669"/>
    <property type="project" value="UniProtKB-SubCell"/>
</dbReference>
<keyword evidence="5 6" id="KW-0472">Membrane</keyword>
<dbReference type="PANTHER" id="PTHR30086:SF20">
    <property type="entry name" value="ARGININE EXPORTER PROTEIN ARGO-RELATED"/>
    <property type="match status" value="1"/>
</dbReference>
<proteinExistence type="predicted"/>
<evidence type="ECO:0000313" key="9">
    <source>
        <dbReference type="Proteomes" id="UP000054823"/>
    </source>
</evidence>
<keyword evidence="2" id="KW-1003">Cell membrane</keyword>
<dbReference type="Pfam" id="PF01810">
    <property type="entry name" value="LysE"/>
    <property type="match status" value="1"/>
</dbReference>
<evidence type="ECO:0000256" key="7">
    <source>
        <dbReference type="SAM" id="SignalP"/>
    </source>
</evidence>
<keyword evidence="7" id="KW-0732">Signal</keyword>
<keyword evidence="9" id="KW-1185">Reference proteome</keyword>
<evidence type="ECO:0000256" key="6">
    <source>
        <dbReference type="SAM" id="Phobius"/>
    </source>
</evidence>
<reference evidence="8 9" key="1">
    <citation type="submission" date="2015-09" db="EMBL/GenBank/DDBJ databases">
        <authorList>
            <consortium name="Swine Surveillance"/>
        </authorList>
    </citation>
    <scope>NUCLEOTIDE SEQUENCE [LARGE SCALE GENOMIC DNA]</scope>
    <source>
        <strain evidence="8 9">CECT 7688</strain>
    </source>
</reference>
<dbReference type="RefSeq" id="WP_058241507.1">
    <property type="nucleotide sequence ID" value="NZ_CYPW01000040.1"/>
</dbReference>
<feature type="signal peptide" evidence="7">
    <location>
        <begin position="1"/>
        <end position="16"/>
    </location>
</feature>
<comment type="subcellular location">
    <subcellularLocation>
        <location evidence="1">Cell membrane</location>
        <topology evidence="1">Multi-pass membrane protein</topology>
    </subcellularLocation>
</comment>
<dbReference type="InterPro" id="IPR001123">
    <property type="entry name" value="LeuE-type"/>
</dbReference>
<dbReference type="AlphaFoldDB" id="A0A0P1FI64"/>
<feature type="transmembrane region" description="Helical" evidence="6">
    <location>
        <begin position="43"/>
        <end position="65"/>
    </location>
</feature>
<evidence type="ECO:0000256" key="5">
    <source>
        <dbReference type="ARBA" id="ARBA00023136"/>
    </source>
</evidence>
<feature type="chain" id="PRO_5006062611" evidence="7">
    <location>
        <begin position="17"/>
        <end position="204"/>
    </location>
</feature>
<dbReference type="STRING" id="321267.SHM7688_03855"/>
<evidence type="ECO:0000256" key="3">
    <source>
        <dbReference type="ARBA" id="ARBA00022692"/>
    </source>
</evidence>
<dbReference type="GO" id="GO:0015171">
    <property type="term" value="F:amino acid transmembrane transporter activity"/>
    <property type="evidence" value="ECO:0007669"/>
    <property type="project" value="TreeGrafter"/>
</dbReference>
<protein>
    <submittedName>
        <fullName evidence="8">Threonine efflux protein</fullName>
    </submittedName>
</protein>
<name>A0A0P1FI64_9RHOB</name>
<keyword evidence="3 6" id="KW-0812">Transmembrane</keyword>
<evidence type="ECO:0000256" key="2">
    <source>
        <dbReference type="ARBA" id="ARBA00022475"/>
    </source>
</evidence>
<accession>A0A0P1FI64</accession>
<sequence length="204" mass="21293">MSVAAFVATISLCLMAAISPGPAVLMAARVGLRDGLKTGAALAAGIGLGAVFWAGAALFGLALLFEYAPFLLTALKIGGAGFLIWTAIKMWRAADVPLEDGEDAAALPSLWSALRLGIWTQLANPKPAVFFGAVFVGTVPTDATPPALALVLLCIFLGEFLWNTAVARLFSLSKTREVYIGLKYWIDRIFGGLLAALGVKIAAL</sequence>
<keyword evidence="4 6" id="KW-1133">Transmembrane helix</keyword>
<feature type="transmembrane region" description="Helical" evidence="6">
    <location>
        <begin position="70"/>
        <end position="88"/>
    </location>
</feature>
<dbReference type="EMBL" id="CYPW01000040">
    <property type="protein sequence ID" value="CUH54385.1"/>
    <property type="molecule type" value="Genomic_DNA"/>
</dbReference>
<organism evidence="8 9">
    <name type="scientific">Shimia marina</name>
    <dbReference type="NCBI Taxonomy" id="321267"/>
    <lineage>
        <taxon>Bacteria</taxon>
        <taxon>Pseudomonadati</taxon>
        <taxon>Pseudomonadota</taxon>
        <taxon>Alphaproteobacteria</taxon>
        <taxon>Rhodobacterales</taxon>
        <taxon>Roseobacteraceae</taxon>
    </lineage>
</organism>
<evidence type="ECO:0000256" key="1">
    <source>
        <dbReference type="ARBA" id="ARBA00004651"/>
    </source>
</evidence>
<dbReference type="PANTHER" id="PTHR30086">
    <property type="entry name" value="ARGININE EXPORTER PROTEIN ARGO"/>
    <property type="match status" value="1"/>
</dbReference>
<feature type="transmembrane region" description="Helical" evidence="6">
    <location>
        <begin position="147"/>
        <end position="170"/>
    </location>
</feature>